<accession>A0A127FAU3</accession>
<evidence type="ECO:0000259" key="11">
    <source>
        <dbReference type="PROSITE" id="PS51733"/>
    </source>
</evidence>
<evidence type="ECO:0000313" key="12">
    <source>
        <dbReference type="EMBL" id="AMN46720.1"/>
    </source>
</evidence>
<sequence>MKPPVQAHPPILRWLGRIDYESAWRGMQSFTDMRGEHTRDEVWFLEHPPVYTLGMNAAREHVLAPGDIPLVQIDRGGQVTYHGPGQLVVYPLLNVRRLRLGVRELVMGLENAVIAALFSWGIEAVGRREAPGIYVDGRKIASIGLRIRRGCSYHGLAFNISMDLEPFKGINPCGHRGLEVIDLRLLGIEATLPQVIERLAPQLSAALGWPPVLEWGSPKARS</sequence>
<dbReference type="GO" id="GO:0005737">
    <property type="term" value="C:cytoplasm"/>
    <property type="evidence" value="ECO:0007669"/>
    <property type="project" value="UniProtKB-SubCell"/>
</dbReference>
<dbReference type="GO" id="GO:0033819">
    <property type="term" value="F:lipoyl(octanoyl) transferase activity"/>
    <property type="evidence" value="ECO:0007669"/>
    <property type="project" value="UniProtKB-EC"/>
</dbReference>
<dbReference type="PANTHER" id="PTHR10993:SF7">
    <property type="entry name" value="LIPOYLTRANSFERASE 2, MITOCHONDRIAL-RELATED"/>
    <property type="match status" value="1"/>
</dbReference>
<keyword evidence="4 6" id="KW-0012">Acyltransferase</keyword>
<feature type="binding site" evidence="6 9">
    <location>
        <begin position="75"/>
        <end position="82"/>
    </location>
    <ligand>
        <name>substrate</name>
    </ligand>
</feature>
<gene>
    <name evidence="6" type="primary">lipB</name>
    <name evidence="12" type="ORF">ACG33_06340</name>
</gene>
<dbReference type="InterPro" id="IPR000544">
    <property type="entry name" value="Octanoyltransferase"/>
</dbReference>
<evidence type="ECO:0000313" key="13">
    <source>
        <dbReference type="Proteomes" id="UP000070250"/>
    </source>
</evidence>
<feature type="active site" description="Acyl-thioester intermediate" evidence="6 8">
    <location>
        <position position="173"/>
    </location>
</feature>
<dbReference type="Gene3D" id="3.30.930.10">
    <property type="entry name" value="Bira Bifunctional Protein, Domain 2"/>
    <property type="match status" value="1"/>
</dbReference>
<dbReference type="HAMAP" id="MF_00013">
    <property type="entry name" value="LipB"/>
    <property type="match status" value="1"/>
</dbReference>
<comment type="function">
    <text evidence="5 6 7">Catalyzes the transfer of endogenously produced octanoic acid from octanoyl-acyl-carrier-protein onto the lipoyl domains of lipoate-dependent enzymes. Lipoyl-ACP can also act as a substrate although octanoyl-ACP is likely to be the physiological substrate.</text>
</comment>
<dbReference type="PROSITE" id="PS51733">
    <property type="entry name" value="BPL_LPL_CATALYTIC"/>
    <property type="match status" value="1"/>
</dbReference>
<dbReference type="InterPro" id="IPR045864">
    <property type="entry name" value="aa-tRNA-synth_II/BPL/LPL"/>
</dbReference>
<dbReference type="FunFam" id="3.30.930.10:FF:000020">
    <property type="entry name" value="Octanoyltransferase"/>
    <property type="match status" value="1"/>
</dbReference>
<feature type="site" description="Lowers pKa of active site Cys" evidence="6 10">
    <location>
        <position position="139"/>
    </location>
</feature>
<dbReference type="NCBIfam" id="TIGR00214">
    <property type="entry name" value="lipB"/>
    <property type="match status" value="1"/>
</dbReference>
<dbReference type="UniPathway" id="UPA00538">
    <property type="reaction ID" value="UER00592"/>
</dbReference>
<dbReference type="NCBIfam" id="NF010922">
    <property type="entry name" value="PRK14342.1"/>
    <property type="match status" value="1"/>
</dbReference>
<evidence type="ECO:0000256" key="7">
    <source>
        <dbReference type="PIRNR" id="PIRNR016262"/>
    </source>
</evidence>
<dbReference type="CDD" id="cd16444">
    <property type="entry name" value="LipB"/>
    <property type="match status" value="1"/>
</dbReference>
<feature type="binding site" evidence="6 9">
    <location>
        <begin position="155"/>
        <end position="157"/>
    </location>
    <ligand>
        <name>substrate</name>
    </ligand>
</feature>
<evidence type="ECO:0000256" key="2">
    <source>
        <dbReference type="ARBA" id="ARBA00022490"/>
    </source>
</evidence>
<dbReference type="KEGG" id="sdf:ACG33_06340"/>
<comment type="similarity">
    <text evidence="6 7">Belongs to the LipB family.</text>
</comment>
<feature type="domain" description="BPL/LPL catalytic" evidence="11">
    <location>
        <begin position="36"/>
        <end position="211"/>
    </location>
</feature>
<keyword evidence="3 6" id="KW-0808">Transferase</keyword>
<dbReference type="InterPro" id="IPR004143">
    <property type="entry name" value="BPL_LPL_catalytic"/>
</dbReference>
<dbReference type="OrthoDB" id="9787061at2"/>
<name>A0A127FAU3_STEDE</name>
<evidence type="ECO:0000256" key="3">
    <source>
        <dbReference type="ARBA" id="ARBA00022679"/>
    </source>
</evidence>
<dbReference type="GO" id="GO:0009249">
    <property type="term" value="P:protein lipoylation"/>
    <property type="evidence" value="ECO:0007669"/>
    <property type="project" value="InterPro"/>
</dbReference>
<keyword evidence="13" id="KW-1185">Reference proteome</keyword>
<dbReference type="EMBL" id="CP011971">
    <property type="protein sequence ID" value="AMN46720.1"/>
    <property type="molecule type" value="Genomic_DNA"/>
</dbReference>
<dbReference type="PIRSF" id="PIRSF016262">
    <property type="entry name" value="LPLase"/>
    <property type="match status" value="1"/>
</dbReference>
<dbReference type="AlphaFoldDB" id="A0A127FAU3"/>
<organism evidence="12 13">
    <name type="scientific">Steroidobacter denitrificans</name>
    <dbReference type="NCBI Taxonomy" id="465721"/>
    <lineage>
        <taxon>Bacteria</taxon>
        <taxon>Pseudomonadati</taxon>
        <taxon>Pseudomonadota</taxon>
        <taxon>Gammaproteobacteria</taxon>
        <taxon>Steroidobacterales</taxon>
        <taxon>Steroidobacteraceae</taxon>
        <taxon>Steroidobacter</taxon>
    </lineage>
</organism>
<dbReference type="Pfam" id="PF21948">
    <property type="entry name" value="LplA-B_cat"/>
    <property type="match status" value="1"/>
</dbReference>
<dbReference type="SUPFAM" id="SSF55681">
    <property type="entry name" value="Class II aaRS and biotin synthetases"/>
    <property type="match status" value="1"/>
</dbReference>
<dbReference type="InterPro" id="IPR020605">
    <property type="entry name" value="Octanoyltransferase_CS"/>
</dbReference>
<dbReference type="PANTHER" id="PTHR10993">
    <property type="entry name" value="OCTANOYLTRANSFERASE"/>
    <property type="match status" value="1"/>
</dbReference>
<comment type="subcellular location">
    <subcellularLocation>
        <location evidence="6">Cytoplasm</location>
    </subcellularLocation>
</comment>
<dbReference type="STRING" id="465721.ACG33_06340"/>
<dbReference type="PROSITE" id="PS01313">
    <property type="entry name" value="LIPB"/>
    <property type="match status" value="1"/>
</dbReference>
<evidence type="ECO:0000256" key="6">
    <source>
        <dbReference type="HAMAP-Rule" id="MF_00013"/>
    </source>
</evidence>
<dbReference type="PATRIC" id="fig|465721.4.peg.1351"/>
<proteinExistence type="inferred from homology"/>
<evidence type="ECO:0000256" key="4">
    <source>
        <dbReference type="ARBA" id="ARBA00023315"/>
    </source>
</evidence>
<comment type="miscellaneous">
    <text evidence="6">In the reaction, the free carboxyl group of octanoic acid is attached via an amide linkage to the epsilon-amino group of a specific lysine residue of lipoyl domains of lipoate-dependent enzymes.</text>
</comment>
<evidence type="ECO:0000256" key="5">
    <source>
        <dbReference type="ARBA" id="ARBA00024732"/>
    </source>
</evidence>
<evidence type="ECO:0000256" key="8">
    <source>
        <dbReference type="PIRSR" id="PIRSR016262-1"/>
    </source>
</evidence>
<keyword evidence="2 6" id="KW-0963">Cytoplasm</keyword>
<dbReference type="EC" id="2.3.1.181" evidence="6 7"/>
<evidence type="ECO:0000256" key="10">
    <source>
        <dbReference type="PIRSR" id="PIRSR016262-3"/>
    </source>
</evidence>
<dbReference type="Proteomes" id="UP000070250">
    <property type="component" value="Chromosome"/>
</dbReference>
<comment type="catalytic activity">
    <reaction evidence="6 7">
        <text>octanoyl-[ACP] + L-lysyl-[protein] = N(6)-octanoyl-L-lysyl-[protein] + holo-[ACP] + H(+)</text>
        <dbReference type="Rhea" id="RHEA:17665"/>
        <dbReference type="Rhea" id="RHEA-COMP:9636"/>
        <dbReference type="Rhea" id="RHEA-COMP:9685"/>
        <dbReference type="Rhea" id="RHEA-COMP:9752"/>
        <dbReference type="Rhea" id="RHEA-COMP:9928"/>
        <dbReference type="ChEBI" id="CHEBI:15378"/>
        <dbReference type="ChEBI" id="CHEBI:29969"/>
        <dbReference type="ChEBI" id="CHEBI:64479"/>
        <dbReference type="ChEBI" id="CHEBI:78463"/>
        <dbReference type="ChEBI" id="CHEBI:78809"/>
        <dbReference type="EC" id="2.3.1.181"/>
    </reaction>
</comment>
<feature type="binding site" evidence="6 9">
    <location>
        <begin position="142"/>
        <end position="144"/>
    </location>
    <ligand>
        <name>substrate</name>
    </ligand>
</feature>
<protein>
    <recommendedName>
        <fullName evidence="6 7">Octanoyltransferase</fullName>
        <ecNumber evidence="6 7">2.3.1.181</ecNumber>
    </recommendedName>
    <alternativeName>
        <fullName evidence="6">Lipoate-protein ligase B</fullName>
    </alternativeName>
    <alternativeName>
        <fullName evidence="6">Lipoyl/octanoyl transferase</fullName>
    </alternativeName>
    <alternativeName>
        <fullName evidence="6">Octanoyl-[acyl-carrier-protein]-protein N-octanoyltransferase</fullName>
    </alternativeName>
</protein>
<comment type="pathway">
    <text evidence="1 6 7">Protein modification; protein lipoylation via endogenous pathway; protein N(6)-(lipoyl)lysine from octanoyl-[acyl-carrier-protein]: step 1/2.</text>
</comment>
<evidence type="ECO:0000256" key="9">
    <source>
        <dbReference type="PIRSR" id="PIRSR016262-2"/>
    </source>
</evidence>
<evidence type="ECO:0000256" key="1">
    <source>
        <dbReference type="ARBA" id="ARBA00004821"/>
    </source>
</evidence>
<reference evidence="12 13" key="1">
    <citation type="submission" date="2015-06" db="EMBL/GenBank/DDBJ databases">
        <title>A Comprehensive Approach to Explore the Metabolic and Phylogenetic Diversity of Bacterial Steroid Degradation in the Environment: Testosterone as an Example.</title>
        <authorList>
            <person name="Yang F.-C."/>
            <person name="Chen Y.-L."/>
            <person name="Yu C.-P."/>
            <person name="Tang S.-L."/>
            <person name="Wang P.-H."/>
            <person name="Ismail W."/>
            <person name="Wang C.-H."/>
            <person name="Yang C.-Y."/>
            <person name="Chiang Y.-R."/>
        </authorList>
    </citation>
    <scope>NUCLEOTIDE SEQUENCE [LARGE SCALE GENOMIC DNA]</scope>
    <source>
        <strain evidence="12 13">DSM 18526</strain>
    </source>
</reference>